<dbReference type="EnsemblMetazoa" id="ACUA025598-RA">
    <property type="protein sequence ID" value="ACUA025598-PA"/>
    <property type="gene ID" value="ACUA025598"/>
</dbReference>
<accession>A0A182MT15</accession>
<keyword evidence="1" id="KW-1133">Transmembrane helix</keyword>
<organism evidence="2 3">
    <name type="scientific">Anopheles culicifacies</name>
    <dbReference type="NCBI Taxonomy" id="139723"/>
    <lineage>
        <taxon>Eukaryota</taxon>
        <taxon>Metazoa</taxon>
        <taxon>Ecdysozoa</taxon>
        <taxon>Arthropoda</taxon>
        <taxon>Hexapoda</taxon>
        <taxon>Insecta</taxon>
        <taxon>Pterygota</taxon>
        <taxon>Neoptera</taxon>
        <taxon>Endopterygota</taxon>
        <taxon>Diptera</taxon>
        <taxon>Nematocera</taxon>
        <taxon>Culicoidea</taxon>
        <taxon>Culicidae</taxon>
        <taxon>Anophelinae</taxon>
        <taxon>Anopheles</taxon>
        <taxon>culicifacies species complex</taxon>
    </lineage>
</organism>
<evidence type="ECO:0000313" key="2">
    <source>
        <dbReference type="EnsemblMetazoa" id="ACUA025598-PA"/>
    </source>
</evidence>
<feature type="transmembrane region" description="Helical" evidence="1">
    <location>
        <begin position="12"/>
        <end position="33"/>
    </location>
</feature>
<evidence type="ECO:0000256" key="1">
    <source>
        <dbReference type="SAM" id="Phobius"/>
    </source>
</evidence>
<proteinExistence type="predicted"/>
<dbReference type="EMBL" id="AXCM01006504">
    <property type="status" value="NOT_ANNOTATED_CDS"/>
    <property type="molecule type" value="Genomic_DNA"/>
</dbReference>
<evidence type="ECO:0000313" key="3">
    <source>
        <dbReference type="Proteomes" id="UP000075883"/>
    </source>
</evidence>
<keyword evidence="1" id="KW-0812">Transmembrane</keyword>
<dbReference type="VEuPathDB" id="VectorBase:ACUA025598"/>
<keyword evidence="1" id="KW-0472">Membrane</keyword>
<name>A0A182MT15_9DIPT</name>
<dbReference type="AlphaFoldDB" id="A0A182MT15"/>
<reference evidence="3" key="1">
    <citation type="submission" date="2013-09" db="EMBL/GenBank/DDBJ databases">
        <title>The Genome Sequence of Anopheles culicifacies species A.</title>
        <authorList>
            <consortium name="The Broad Institute Genomics Platform"/>
            <person name="Neafsey D.E."/>
            <person name="Besansky N."/>
            <person name="Howell P."/>
            <person name="Walton C."/>
            <person name="Young S.K."/>
            <person name="Zeng Q."/>
            <person name="Gargeya S."/>
            <person name="Fitzgerald M."/>
            <person name="Haas B."/>
            <person name="Abouelleil A."/>
            <person name="Allen A.W."/>
            <person name="Alvarado L."/>
            <person name="Arachchi H.M."/>
            <person name="Berlin A.M."/>
            <person name="Chapman S.B."/>
            <person name="Gainer-Dewar J."/>
            <person name="Goldberg J."/>
            <person name="Griggs A."/>
            <person name="Gujja S."/>
            <person name="Hansen M."/>
            <person name="Howarth C."/>
            <person name="Imamovic A."/>
            <person name="Ireland A."/>
            <person name="Larimer J."/>
            <person name="McCowan C."/>
            <person name="Murphy C."/>
            <person name="Pearson M."/>
            <person name="Poon T.W."/>
            <person name="Priest M."/>
            <person name="Roberts A."/>
            <person name="Saif S."/>
            <person name="Shea T."/>
            <person name="Sisk P."/>
            <person name="Sykes S."/>
            <person name="Wortman J."/>
            <person name="Nusbaum C."/>
            <person name="Birren B."/>
        </authorList>
    </citation>
    <scope>NUCLEOTIDE SEQUENCE [LARGE SCALE GENOMIC DNA]</scope>
    <source>
        <strain evidence="3">A-37</strain>
    </source>
</reference>
<reference evidence="2" key="2">
    <citation type="submission" date="2020-05" db="UniProtKB">
        <authorList>
            <consortium name="EnsemblMetazoa"/>
        </authorList>
    </citation>
    <scope>IDENTIFICATION</scope>
    <source>
        <strain evidence="2">A-37</strain>
    </source>
</reference>
<protein>
    <submittedName>
        <fullName evidence="2">Uncharacterized protein</fullName>
    </submittedName>
</protein>
<sequence length="147" mass="16464">MLLDCAASRLIYCQRNGLVLLLLHSVLIVHYLLHGGLLWLLLLLQLLWFLRLYKLSCALILQYHLGRLMMGKYVLWRLLYRSRPRSLLCLTHMNNPTTEHTGYWNGRVGGTTGSCGIGGGYATNPTFDEAAAAVLPPPPPPLPPPLF</sequence>
<dbReference type="Proteomes" id="UP000075883">
    <property type="component" value="Unassembled WGS sequence"/>
</dbReference>
<keyword evidence="3" id="KW-1185">Reference proteome</keyword>